<reference evidence="10" key="1">
    <citation type="submission" date="2016-10" db="EMBL/GenBank/DDBJ databases">
        <authorList>
            <person name="Varghese N."/>
            <person name="Submissions S."/>
        </authorList>
    </citation>
    <scope>NUCLEOTIDE SEQUENCE [LARGE SCALE GENOMIC DNA]</scope>
    <source>
        <strain evidence="10">CGMCC 4.7047</strain>
    </source>
</reference>
<dbReference type="InterPro" id="IPR038766">
    <property type="entry name" value="Membrane_comp_ABC_pdt"/>
</dbReference>
<feature type="transmembrane region" description="Helical" evidence="7">
    <location>
        <begin position="301"/>
        <end position="327"/>
    </location>
</feature>
<feature type="domain" description="ABC3 transporter permease C-terminal" evidence="8">
    <location>
        <begin position="323"/>
        <end position="426"/>
    </location>
</feature>
<keyword evidence="5 7" id="KW-0472">Membrane</keyword>
<evidence type="ECO:0000256" key="6">
    <source>
        <dbReference type="SAM" id="MobiDB-lite"/>
    </source>
</evidence>
<feature type="transmembrane region" description="Helical" evidence="7">
    <location>
        <begin position="804"/>
        <end position="828"/>
    </location>
</feature>
<dbReference type="AlphaFoldDB" id="A0A1I6SXE1"/>
<keyword evidence="4 7" id="KW-1133">Transmembrane helix</keyword>
<keyword evidence="10" id="KW-1185">Reference proteome</keyword>
<feature type="transmembrane region" description="Helical" evidence="7">
    <location>
        <begin position="915"/>
        <end position="934"/>
    </location>
</feature>
<evidence type="ECO:0000256" key="1">
    <source>
        <dbReference type="ARBA" id="ARBA00004651"/>
    </source>
</evidence>
<accession>A0A1I6SXE1</accession>
<feature type="transmembrane region" description="Helical" evidence="7">
    <location>
        <begin position="348"/>
        <end position="377"/>
    </location>
</feature>
<dbReference type="EMBL" id="FPAB01000004">
    <property type="protein sequence ID" value="SFS81635.1"/>
    <property type="molecule type" value="Genomic_DNA"/>
</dbReference>
<feature type="transmembrane region" description="Helical" evidence="7">
    <location>
        <begin position="857"/>
        <end position="882"/>
    </location>
</feature>
<feature type="transmembrane region" description="Helical" evidence="7">
    <location>
        <begin position="472"/>
        <end position="498"/>
    </location>
</feature>
<keyword evidence="2" id="KW-1003">Cell membrane</keyword>
<organism evidence="9 10">
    <name type="scientific">Streptomyces harbinensis</name>
    <dbReference type="NCBI Taxonomy" id="1176198"/>
    <lineage>
        <taxon>Bacteria</taxon>
        <taxon>Bacillati</taxon>
        <taxon>Actinomycetota</taxon>
        <taxon>Actinomycetes</taxon>
        <taxon>Kitasatosporales</taxon>
        <taxon>Streptomycetaceae</taxon>
        <taxon>Streptomyces</taxon>
    </lineage>
</organism>
<feature type="transmembrane region" description="Helical" evidence="7">
    <location>
        <begin position="397"/>
        <end position="422"/>
    </location>
</feature>
<dbReference type="Pfam" id="PF02687">
    <property type="entry name" value="FtsX"/>
    <property type="match status" value="1"/>
</dbReference>
<evidence type="ECO:0000313" key="10">
    <source>
        <dbReference type="Proteomes" id="UP000198873"/>
    </source>
</evidence>
<dbReference type="STRING" id="1176198.SAMN05444716_104215"/>
<comment type="subcellular location">
    <subcellularLocation>
        <location evidence="1">Cell membrane</location>
        <topology evidence="1">Multi-pass membrane protein</topology>
    </subcellularLocation>
</comment>
<dbReference type="GO" id="GO:0005886">
    <property type="term" value="C:plasma membrane"/>
    <property type="evidence" value="ECO:0007669"/>
    <property type="project" value="TreeGrafter"/>
</dbReference>
<proteinExistence type="predicted"/>
<dbReference type="Proteomes" id="UP000198873">
    <property type="component" value="Unassembled WGS sequence"/>
</dbReference>
<dbReference type="PANTHER" id="PTHR30287">
    <property type="entry name" value="MEMBRANE COMPONENT OF PREDICTED ABC SUPERFAMILY METABOLITE UPTAKE TRANSPORTER"/>
    <property type="match status" value="1"/>
</dbReference>
<feature type="transmembrane region" description="Helical" evidence="7">
    <location>
        <begin position="519"/>
        <end position="543"/>
    </location>
</feature>
<evidence type="ECO:0000256" key="7">
    <source>
        <dbReference type="SAM" id="Phobius"/>
    </source>
</evidence>
<evidence type="ECO:0000256" key="2">
    <source>
        <dbReference type="ARBA" id="ARBA00022475"/>
    </source>
</evidence>
<feature type="transmembrane region" description="Helical" evidence="7">
    <location>
        <begin position="443"/>
        <end position="466"/>
    </location>
</feature>
<evidence type="ECO:0000256" key="5">
    <source>
        <dbReference type="ARBA" id="ARBA00023136"/>
    </source>
</evidence>
<dbReference type="PANTHER" id="PTHR30287:SF2">
    <property type="entry name" value="BLL1001 PROTEIN"/>
    <property type="match status" value="1"/>
</dbReference>
<evidence type="ECO:0000259" key="8">
    <source>
        <dbReference type="Pfam" id="PF02687"/>
    </source>
</evidence>
<keyword evidence="3 7" id="KW-0812">Transmembrane</keyword>
<feature type="region of interest" description="Disordered" evidence="6">
    <location>
        <begin position="79"/>
        <end position="114"/>
    </location>
</feature>
<sequence>MNKALNRWRLGLRIARRDALRAKGRSALVVAMIALPILGVAGADLAVRSSQLSTDEWLSREIGTADARYEVYEAGVPILQHPTDPSDMWSSSWDDEEPGQANRDPGEDGEEEPAGRFRFEDVLPEGATVQEERSGYADIATEHGILWTDIQETDPTAELTRGKYTLLDGDWPTGPGEVAATTQFLTDTGAKVGSEVELAEIDHKVTITGSYELPGSLRSTSLLAPSDSLLPLLDRGEDPSNVRYLVAVDGGVSWDAVQAANELGVQVTSRAVHLDPPADADVPLFQHPDYFRWDSGIDSQAAALIGVAVALVVLEICLLAGPAFAVGARRSRRQLGLIGSNGGDRAQLRAVMLSSGIVLGAVAAVIGIVLGVIGVVLAKPFLENIGGSRFGSWDFRWLEILGIAAFAVFIGTLAALIPAINASRSSVLESLTGAKGVRRGSRALPIAGTVALILGVAVALVGGLSMGSAGMVGVGAVIAELGLVALTPLLVGGFGKLARFLPLSGRLALRDAARNRGRTAPAVAAVLAAAAGAVAVATMTAGIQAQERAEYVPNLPDGTVALTMWNGSESQLDPLRSAAEKTLPVTDRADLSTAQPAPAFCTGGSAANLDWDPDDCYLEIRTPPENVCPLWEEGSEALSEQETRDLRQDERCRFNRSAGWGMSEAGPVAVGGPEILKVLGLDRPEYRQALEDGKVLVFDRTDIDSEGRVTLAQYENWEQEEPAGTVVLPAEHLDGDGYGLDALMTPQAAEEAGLGTTFAGTYYASSDRPTSQDEQAFRGELDDLVLGSTTSWTIERGYTGDYSLSLLILAIAAMVIALGAAGIATGLAQADSEADLATLAAVGAAPRIRRTLSGLQCGLIAFMGVLLGAVSGLIPALGLLMADHRDRLDWWEREVAEGWDVGPRPELHLALPWETLGQLVVLVPLIALVFAAVLTRSRVTLARRAG</sequence>
<name>A0A1I6SXE1_9ACTN</name>
<dbReference type="InterPro" id="IPR003838">
    <property type="entry name" value="ABC3_permease_C"/>
</dbReference>
<dbReference type="RefSeq" id="WP_093843085.1">
    <property type="nucleotide sequence ID" value="NZ_FPAB01000004.1"/>
</dbReference>
<gene>
    <name evidence="9" type="ORF">SAMN05444716_104215</name>
</gene>
<evidence type="ECO:0000313" key="9">
    <source>
        <dbReference type="EMBL" id="SFS81635.1"/>
    </source>
</evidence>
<protein>
    <submittedName>
        <fullName evidence="9">Putative ABC transport system permease protein</fullName>
    </submittedName>
</protein>
<evidence type="ECO:0000256" key="4">
    <source>
        <dbReference type="ARBA" id="ARBA00022989"/>
    </source>
</evidence>
<evidence type="ECO:0000256" key="3">
    <source>
        <dbReference type="ARBA" id="ARBA00022692"/>
    </source>
</evidence>